<reference evidence="1" key="1">
    <citation type="submission" date="2021-01" db="EMBL/GenBank/DDBJ databases">
        <title>YIM 132084 draft genome.</title>
        <authorList>
            <person name="An D."/>
        </authorList>
    </citation>
    <scope>NUCLEOTIDE SEQUENCE</scope>
    <source>
        <strain evidence="1">YIM 132084</strain>
    </source>
</reference>
<gene>
    <name evidence="1" type="ORF">JL106_20330</name>
</gene>
<evidence type="ECO:0008006" key="3">
    <source>
        <dbReference type="Google" id="ProtNLM"/>
    </source>
</evidence>
<evidence type="ECO:0000313" key="2">
    <source>
        <dbReference type="Proteomes" id="UP000663792"/>
    </source>
</evidence>
<proteinExistence type="predicted"/>
<keyword evidence="2" id="KW-1185">Reference proteome</keyword>
<dbReference type="RefSeq" id="WP_205262603.1">
    <property type="nucleotide sequence ID" value="NZ_JAERWK010000032.1"/>
</dbReference>
<comment type="caution">
    <text evidence="1">The sequence shown here is derived from an EMBL/GenBank/DDBJ whole genome shotgun (WGS) entry which is preliminary data.</text>
</comment>
<dbReference type="Proteomes" id="UP000663792">
    <property type="component" value="Unassembled WGS sequence"/>
</dbReference>
<sequence length="98" mass="10437">MSSADRLAAAAADRSARTLQRVHTALAELARAGQPITVVALARHAQVSRSWLYTPPELLADLARTPAPPPPAAAPAEEGTANRACCIDCRWRTPRTGR</sequence>
<accession>A0A938YF91</accession>
<protein>
    <recommendedName>
        <fullName evidence="3">Transposase</fullName>
    </recommendedName>
</protein>
<evidence type="ECO:0000313" key="1">
    <source>
        <dbReference type="EMBL" id="MBM9469637.1"/>
    </source>
</evidence>
<dbReference type="AlphaFoldDB" id="A0A938YF91"/>
<organism evidence="1 2">
    <name type="scientific">Nakamurella leprariae</name>
    <dbReference type="NCBI Taxonomy" id="2803911"/>
    <lineage>
        <taxon>Bacteria</taxon>
        <taxon>Bacillati</taxon>
        <taxon>Actinomycetota</taxon>
        <taxon>Actinomycetes</taxon>
        <taxon>Nakamurellales</taxon>
        <taxon>Nakamurellaceae</taxon>
        <taxon>Nakamurella</taxon>
    </lineage>
</organism>
<dbReference type="EMBL" id="JAERWK010000032">
    <property type="protein sequence ID" value="MBM9469637.1"/>
    <property type="molecule type" value="Genomic_DNA"/>
</dbReference>
<name>A0A938YF91_9ACTN</name>